<evidence type="ECO:0000256" key="8">
    <source>
        <dbReference type="ARBA" id="ARBA00038290"/>
    </source>
</evidence>
<keyword evidence="4" id="KW-0949">S-adenosyl-L-methionine</keyword>
<dbReference type="Proteomes" id="UP000054408">
    <property type="component" value="Unassembled WGS sequence"/>
</dbReference>
<dbReference type="RefSeq" id="XP_013753421.1">
    <property type="nucleotide sequence ID" value="XM_013897967.1"/>
</dbReference>
<dbReference type="PANTHER" id="PTHR15627:SF8">
    <property type="entry name" value="TRNA-URIDINE AMINOCARBOXYPROPYLTRANSFERASE 1"/>
    <property type="match status" value="1"/>
</dbReference>
<name>A0A0L0DRL4_THETB</name>
<dbReference type="SMART" id="SM01144">
    <property type="entry name" value="DTW"/>
    <property type="match status" value="1"/>
</dbReference>
<evidence type="ECO:0000313" key="14">
    <source>
        <dbReference type="EMBL" id="KNC54974.1"/>
    </source>
</evidence>
<feature type="compositionally biased region" description="Basic and acidic residues" evidence="12">
    <location>
        <begin position="269"/>
        <end position="287"/>
    </location>
</feature>
<evidence type="ECO:0000256" key="7">
    <source>
        <dbReference type="ARBA" id="ARBA00037050"/>
    </source>
</evidence>
<evidence type="ECO:0000256" key="5">
    <source>
        <dbReference type="ARBA" id="ARBA00022694"/>
    </source>
</evidence>
<evidence type="ECO:0000313" key="15">
    <source>
        <dbReference type="Proteomes" id="UP000054408"/>
    </source>
</evidence>
<dbReference type="GO" id="GO:0008033">
    <property type="term" value="P:tRNA processing"/>
    <property type="evidence" value="ECO:0007669"/>
    <property type="project" value="UniProtKB-KW"/>
</dbReference>
<comment type="subcellular location">
    <subcellularLocation>
        <location evidence="1">Nucleus</location>
    </subcellularLocation>
</comment>
<evidence type="ECO:0000256" key="11">
    <source>
        <dbReference type="ARBA" id="ARBA00048718"/>
    </source>
</evidence>
<comment type="catalytic activity">
    <reaction evidence="11">
        <text>a uridine in tRNA + S-adenosyl-L-methionine = a 3-[(3S)-3-amino-3-carboxypropyl]uridine in tRNA + S-methyl-5'-thioadenosine + H(+)</text>
        <dbReference type="Rhea" id="RHEA:62432"/>
        <dbReference type="Rhea" id="RHEA-COMP:13339"/>
        <dbReference type="Rhea" id="RHEA-COMP:16092"/>
        <dbReference type="ChEBI" id="CHEBI:15378"/>
        <dbReference type="ChEBI" id="CHEBI:17509"/>
        <dbReference type="ChEBI" id="CHEBI:59789"/>
        <dbReference type="ChEBI" id="CHEBI:65315"/>
        <dbReference type="ChEBI" id="CHEBI:82930"/>
        <dbReference type="EC" id="2.5.1.25"/>
    </reaction>
</comment>
<evidence type="ECO:0000256" key="12">
    <source>
        <dbReference type="SAM" id="MobiDB-lite"/>
    </source>
</evidence>
<evidence type="ECO:0000259" key="13">
    <source>
        <dbReference type="SMART" id="SM01144"/>
    </source>
</evidence>
<feature type="region of interest" description="Disordered" evidence="12">
    <location>
        <begin position="264"/>
        <end position="287"/>
    </location>
</feature>
<dbReference type="AlphaFoldDB" id="A0A0L0DRL4"/>
<evidence type="ECO:0000256" key="10">
    <source>
        <dbReference type="ARBA" id="ARBA00042508"/>
    </source>
</evidence>
<protein>
    <recommendedName>
        <fullName evidence="9">tRNA-uridine aminocarboxypropyltransferase 1</fullName>
        <ecNumber evidence="2">2.5.1.25</ecNumber>
    </recommendedName>
    <alternativeName>
        <fullName evidence="10">DTW domain-containing protein 1</fullName>
    </alternativeName>
</protein>
<dbReference type="OMA" id="VNAWGLN"/>
<feature type="domain" description="DTW" evidence="13">
    <location>
        <begin position="56"/>
        <end position="245"/>
    </location>
</feature>
<evidence type="ECO:0000256" key="6">
    <source>
        <dbReference type="ARBA" id="ARBA00023242"/>
    </source>
</evidence>
<evidence type="ECO:0000256" key="3">
    <source>
        <dbReference type="ARBA" id="ARBA00022679"/>
    </source>
</evidence>
<dbReference type="InterPro" id="IPR051521">
    <property type="entry name" value="tRNA_Mod/Golgi_Maint"/>
</dbReference>
<comment type="similarity">
    <text evidence="8">Belongs to the TDD superfamily. DTWD1 family.</text>
</comment>
<accession>A0A0L0DRL4</accession>
<keyword evidence="6" id="KW-0539">Nucleus</keyword>
<gene>
    <name evidence="14" type="ORF">AMSG_10219</name>
</gene>
<evidence type="ECO:0000256" key="9">
    <source>
        <dbReference type="ARBA" id="ARBA00039242"/>
    </source>
</evidence>
<reference evidence="14 15" key="1">
    <citation type="submission" date="2010-05" db="EMBL/GenBank/DDBJ databases">
        <title>The Genome Sequence of Thecamonas trahens ATCC 50062.</title>
        <authorList>
            <consortium name="The Broad Institute Genome Sequencing Platform"/>
            <person name="Russ C."/>
            <person name="Cuomo C."/>
            <person name="Shea T."/>
            <person name="Young S.K."/>
            <person name="Zeng Q."/>
            <person name="Koehrsen M."/>
            <person name="Haas B."/>
            <person name="Borodovsky M."/>
            <person name="Guigo R."/>
            <person name="Alvarado L."/>
            <person name="Berlin A."/>
            <person name="Bochicchio J."/>
            <person name="Borenstein D."/>
            <person name="Chapman S."/>
            <person name="Chen Z."/>
            <person name="Freedman E."/>
            <person name="Gellesch M."/>
            <person name="Goldberg J."/>
            <person name="Griggs A."/>
            <person name="Gujja S."/>
            <person name="Heilman E."/>
            <person name="Heiman D."/>
            <person name="Hepburn T."/>
            <person name="Howarth C."/>
            <person name="Jen D."/>
            <person name="Larson L."/>
            <person name="Mehta T."/>
            <person name="Park D."/>
            <person name="Pearson M."/>
            <person name="Roberts A."/>
            <person name="Saif S."/>
            <person name="Shenoy N."/>
            <person name="Sisk P."/>
            <person name="Stolte C."/>
            <person name="Sykes S."/>
            <person name="Thomson T."/>
            <person name="Walk T."/>
            <person name="White J."/>
            <person name="Yandava C."/>
            <person name="Burger G."/>
            <person name="Gray M.W."/>
            <person name="Holland P.W.H."/>
            <person name="King N."/>
            <person name="Lang F.B.F."/>
            <person name="Roger A.J."/>
            <person name="Ruiz-Trillo I."/>
            <person name="Lander E."/>
            <person name="Nusbaum C."/>
        </authorList>
    </citation>
    <scope>NUCLEOTIDE SEQUENCE [LARGE SCALE GENOMIC DNA]</scope>
    <source>
        <strain evidence="14 15">ATCC 50062</strain>
    </source>
</reference>
<dbReference type="Pfam" id="PF03942">
    <property type="entry name" value="DTW"/>
    <property type="match status" value="1"/>
</dbReference>
<dbReference type="GO" id="GO:0005634">
    <property type="term" value="C:nucleus"/>
    <property type="evidence" value="ECO:0007669"/>
    <property type="project" value="UniProtKB-SubCell"/>
</dbReference>
<dbReference type="GO" id="GO:0016432">
    <property type="term" value="F:tRNA-uridine aminocarboxypropyltransferase activity"/>
    <property type="evidence" value="ECO:0007669"/>
    <property type="project" value="UniProtKB-EC"/>
</dbReference>
<evidence type="ECO:0000256" key="4">
    <source>
        <dbReference type="ARBA" id="ARBA00022691"/>
    </source>
</evidence>
<dbReference type="EC" id="2.5.1.25" evidence="2"/>
<comment type="function">
    <text evidence="7">Catalyzes the formation of 3-(3-amino-3-carboxypropyl)uridine (acp3U) at position 20 in the D-loop of several cytoplasmic tRNAs (acp3U(20)).</text>
</comment>
<organism evidence="14 15">
    <name type="scientific">Thecamonas trahens ATCC 50062</name>
    <dbReference type="NCBI Taxonomy" id="461836"/>
    <lineage>
        <taxon>Eukaryota</taxon>
        <taxon>Apusozoa</taxon>
        <taxon>Apusomonadida</taxon>
        <taxon>Apusomonadidae</taxon>
        <taxon>Thecamonas</taxon>
    </lineage>
</organism>
<evidence type="ECO:0000256" key="2">
    <source>
        <dbReference type="ARBA" id="ARBA00012386"/>
    </source>
</evidence>
<dbReference type="STRING" id="461836.A0A0L0DRL4"/>
<dbReference type="OrthoDB" id="3173at2759"/>
<dbReference type="PANTHER" id="PTHR15627">
    <property type="entry name" value="NATURAL KILLER CELL-SPECIFIC ANTIGEN KLIP1"/>
    <property type="match status" value="1"/>
</dbReference>
<proteinExistence type="inferred from homology"/>
<dbReference type="GeneID" id="25568497"/>
<keyword evidence="5" id="KW-0819">tRNA processing</keyword>
<keyword evidence="15" id="KW-1185">Reference proteome</keyword>
<dbReference type="EMBL" id="GL349493">
    <property type="protein sequence ID" value="KNC54974.1"/>
    <property type="molecule type" value="Genomic_DNA"/>
</dbReference>
<dbReference type="eggNOG" id="KOG3795">
    <property type="taxonomic scope" value="Eukaryota"/>
</dbReference>
<sequence>MSANMSSVKPLVEPGTAVAPEVVPAESKLSWLQLPSFAPLNARADRMACRGCGRKSKYFCPQCKVFMGDIIDGTVPRIDLPIDLHIMHHPKEKLAKSTAVHAAVLAPNTTYFHEFPDIPRFDAGDTLLVYPDPAAPTLDDLAAAGKLANYTRVVFVDAQWRQSRAVMRHANLQDLPRVRMNSYETLFWRYQPGMDATYLATIEAIYYFYREYARAAADDGSYDGRYDGLMYLFAHQYELIQGVYNSTGARFGHIPSFPRIAQNAAADQPVDKPADKHVDTPADKPAE</sequence>
<keyword evidence="3" id="KW-0808">Transferase</keyword>
<evidence type="ECO:0000256" key="1">
    <source>
        <dbReference type="ARBA" id="ARBA00004123"/>
    </source>
</evidence>
<dbReference type="InterPro" id="IPR005636">
    <property type="entry name" value="DTW"/>
</dbReference>